<feature type="domain" description="DUF6671" evidence="1">
    <location>
        <begin position="56"/>
        <end position="263"/>
    </location>
</feature>
<sequence>MAVGTRHLKQRQLAPAFTDLLGARLVVPDDLDTDRFGTFTGEVARTASAHQTAYSKARLGMSVTGLRCGVASEASYGPAGHREILLFLDDVRGIEVHETHWDVAEYAVSHRIRSVEDLPASMTRGLAAQAVIVRPSGSRDGVVKGINDFACLRAAVATAVACADDGTAVVEPDLRAHHNPRRQRVLTRLAYRLAHRLATPCPACGVPGFGRERSVAGLPCTACGSPTSLPLYDEHACCSCAHRSTVPVGPAGADPARCEYCNP</sequence>
<dbReference type="EMBL" id="CP092427">
    <property type="protein sequence ID" value="ULP38157.1"/>
    <property type="molecule type" value="Genomic_DNA"/>
</dbReference>
<proteinExistence type="predicted"/>
<dbReference type="Proteomes" id="UP001055159">
    <property type="component" value="Chromosome"/>
</dbReference>
<organism evidence="2 3">
    <name type="scientific">Mycolicibacterium rufum</name>
    <dbReference type="NCBI Taxonomy" id="318424"/>
    <lineage>
        <taxon>Bacteria</taxon>
        <taxon>Bacillati</taxon>
        <taxon>Actinomycetota</taxon>
        <taxon>Actinomycetes</taxon>
        <taxon>Mycobacteriales</taxon>
        <taxon>Mycobacteriaceae</taxon>
        <taxon>Mycolicibacterium</taxon>
    </lineage>
</organism>
<reference evidence="2" key="1">
    <citation type="submission" date="2022-08" db="EMBL/GenBank/DDBJ databases">
        <title>Whole genome sequencing of non-tuberculosis mycobacteria type-strains.</title>
        <authorList>
            <person name="Igarashi Y."/>
            <person name="Osugi A."/>
            <person name="Mitarai S."/>
        </authorList>
    </citation>
    <scope>NUCLEOTIDE SEQUENCE</scope>
    <source>
        <strain evidence="2">JCM 16372</strain>
    </source>
</reference>
<gene>
    <name evidence="2" type="ORF">MJO55_06940</name>
</gene>
<dbReference type="Pfam" id="PF20376">
    <property type="entry name" value="DUF6671"/>
    <property type="match status" value="1"/>
</dbReference>
<evidence type="ECO:0000313" key="2">
    <source>
        <dbReference type="EMBL" id="ULP38157.1"/>
    </source>
</evidence>
<dbReference type="InterPro" id="IPR046612">
    <property type="entry name" value="DUF6671"/>
</dbReference>
<evidence type="ECO:0000259" key="1">
    <source>
        <dbReference type="Pfam" id="PF20376"/>
    </source>
</evidence>
<accession>A0ABY3UHW0</accession>
<evidence type="ECO:0000313" key="3">
    <source>
        <dbReference type="Proteomes" id="UP001055159"/>
    </source>
</evidence>
<protein>
    <recommendedName>
        <fullName evidence="1">DUF6671 domain-containing protein</fullName>
    </recommendedName>
</protein>
<dbReference type="RefSeq" id="WP_052428741.1">
    <property type="nucleotide sequence ID" value="NZ_CP092427.2"/>
</dbReference>
<keyword evidence="3" id="KW-1185">Reference proteome</keyword>
<name>A0ABY3UHW0_9MYCO</name>